<dbReference type="Pfam" id="PF00583">
    <property type="entry name" value="Acetyltransf_1"/>
    <property type="match status" value="1"/>
</dbReference>
<dbReference type="InterPro" id="IPR016181">
    <property type="entry name" value="Acyl_CoA_acyltransferase"/>
</dbReference>
<dbReference type="RefSeq" id="WP_071977282.1">
    <property type="nucleotide sequence ID" value="NZ_CP065424.1"/>
</dbReference>
<evidence type="ECO:0000313" key="3">
    <source>
        <dbReference type="Proteomes" id="UP000189761"/>
    </source>
</evidence>
<dbReference type="Proteomes" id="UP000189761">
    <property type="component" value="Unassembled WGS sequence"/>
</dbReference>
<organism evidence="2 3">
    <name type="scientific">Heyndrickxia oleronia</name>
    <dbReference type="NCBI Taxonomy" id="38875"/>
    <lineage>
        <taxon>Bacteria</taxon>
        <taxon>Bacillati</taxon>
        <taxon>Bacillota</taxon>
        <taxon>Bacilli</taxon>
        <taxon>Bacillales</taxon>
        <taxon>Bacillaceae</taxon>
        <taxon>Heyndrickxia</taxon>
    </lineage>
</organism>
<evidence type="ECO:0000259" key="1">
    <source>
        <dbReference type="PROSITE" id="PS51186"/>
    </source>
</evidence>
<name>A0A8E2LE54_9BACI</name>
<dbReference type="GO" id="GO:0016747">
    <property type="term" value="F:acyltransferase activity, transferring groups other than amino-acyl groups"/>
    <property type="evidence" value="ECO:0007669"/>
    <property type="project" value="InterPro"/>
</dbReference>
<dbReference type="AlphaFoldDB" id="A0A8E2LE54"/>
<keyword evidence="3" id="KW-1185">Reference proteome</keyword>
<dbReference type="EMBL" id="MTLA01000264">
    <property type="protein sequence ID" value="OOP66789.1"/>
    <property type="molecule type" value="Genomic_DNA"/>
</dbReference>
<protein>
    <submittedName>
        <fullName evidence="2">GNAT family N-acetyltransferase</fullName>
    </submittedName>
</protein>
<dbReference type="CDD" id="cd04301">
    <property type="entry name" value="NAT_SF"/>
    <property type="match status" value="1"/>
</dbReference>
<proteinExistence type="predicted"/>
<reference evidence="2 3" key="1">
    <citation type="submission" date="2017-01" db="EMBL/GenBank/DDBJ databases">
        <title>Draft genome sequence of Bacillus oleronius.</title>
        <authorList>
            <person name="Allam M."/>
        </authorList>
    </citation>
    <scope>NUCLEOTIDE SEQUENCE [LARGE SCALE GENOMIC DNA]</scope>
    <source>
        <strain evidence="2 3">DSM 9356</strain>
    </source>
</reference>
<evidence type="ECO:0000313" key="2">
    <source>
        <dbReference type="EMBL" id="OOP66789.1"/>
    </source>
</evidence>
<feature type="domain" description="N-acetyltransferase" evidence="1">
    <location>
        <begin position="4"/>
        <end position="164"/>
    </location>
</feature>
<dbReference type="PROSITE" id="PS51186">
    <property type="entry name" value="GNAT"/>
    <property type="match status" value="1"/>
</dbReference>
<dbReference type="Gene3D" id="3.40.630.30">
    <property type="match status" value="1"/>
</dbReference>
<dbReference type="InterPro" id="IPR000182">
    <property type="entry name" value="GNAT_dom"/>
</dbReference>
<accession>A0A8E2LE54</accession>
<gene>
    <name evidence="2" type="ORF">BWZ43_19100</name>
</gene>
<sequence>MGKFQIRLAREEEGQAIIQLLQETAQWIKDQGINQWQYLLDGGENQEILHCIGQNLTYVVYHQEEIIATFTLYIEQNEWDQYIWEEDSKDAIYLHRLAVKPSYMKNGVGKEMIHWIETEYQTDKTYFRLDCVAGNEKLNQFYQKMGFELLGVSKDHSRYQKLLK</sequence>
<keyword evidence="2" id="KW-0808">Transferase</keyword>
<comment type="caution">
    <text evidence="2">The sequence shown here is derived from an EMBL/GenBank/DDBJ whole genome shotgun (WGS) entry which is preliminary data.</text>
</comment>
<dbReference type="SUPFAM" id="SSF55729">
    <property type="entry name" value="Acyl-CoA N-acyltransferases (Nat)"/>
    <property type="match status" value="1"/>
</dbReference>